<reference evidence="2 3" key="1">
    <citation type="submission" date="2019-03" db="EMBL/GenBank/DDBJ databases">
        <title>Draft Genome Sequence of Massilia arenosa sp. nov., a Novel Massilia Species Isolated from a Sandy-loam Maize Soil.</title>
        <authorList>
            <person name="Raths R."/>
            <person name="Peta V."/>
            <person name="Bucking H."/>
        </authorList>
    </citation>
    <scope>NUCLEOTIDE SEQUENCE [LARGE SCALE GENOMIC DNA]</scope>
    <source>
        <strain evidence="2 3">MC02</strain>
    </source>
</reference>
<dbReference type="Proteomes" id="UP000298438">
    <property type="component" value="Unassembled WGS sequence"/>
</dbReference>
<evidence type="ECO:0000256" key="1">
    <source>
        <dbReference type="SAM" id="MobiDB-lite"/>
    </source>
</evidence>
<feature type="compositionally biased region" description="Basic and acidic residues" evidence="1">
    <location>
        <begin position="50"/>
        <end position="59"/>
    </location>
</feature>
<dbReference type="AlphaFoldDB" id="A0A4Y9SWA3"/>
<evidence type="ECO:0000313" key="3">
    <source>
        <dbReference type="Proteomes" id="UP000298438"/>
    </source>
</evidence>
<gene>
    <name evidence="2" type="ORF">E4L96_01430</name>
</gene>
<name>A0A4Y9SWA3_9BURK</name>
<proteinExistence type="predicted"/>
<protein>
    <submittedName>
        <fullName evidence="2">Uncharacterized protein</fullName>
    </submittedName>
</protein>
<dbReference type="EMBL" id="SPVF01000016">
    <property type="protein sequence ID" value="TFW29494.1"/>
    <property type="molecule type" value="Genomic_DNA"/>
</dbReference>
<evidence type="ECO:0000313" key="2">
    <source>
        <dbReference type="EMBL" id="TFW29494.1"/>
    </source>
</evidence>
<keyword evidence="3" id="KW-1185">Reference proteome</keyword>
<feature type="region of interest" description="Disordered" evidence="1">
    <location>
        <begin position="50"/>
        <end position="73"/>
    </location>
</feature>
<dbReference type="RefSeq" id="WP_135205459.1">
    <property type="nucleotide sequence ID" value="NZ_SPVF01000016.1"/>
</dbReference>
<sequence>MTERQRRRDALTADAVARGLNILAVRDAREALRYMEYKLVPPDVIQRVLSEPDRRRRESAQQALSEAITPMPS</sequence>
<comment type="caution">
    <text evidence="2">The sequence shown here is derived from an EMBL/GenBank/DDBJ whole genome shotgun (WGS) entry which is preliminary data.</text>
</comment>
<organism evidence="2 3">
    <name type="scientific">Zemynaea arenosa</name>
    <dbReference type="NCBI Taxonomy" id="2561931"/>
    <lineage>
        <taxon>Bacteria</taxon>
        <taxon>Pseudomonadati</taxon>
        <taxon>Pseudomonadota</taxon>
        <taxon>Betaproteobacteria</taxon>
        <taxon>Burkholderiales</taxon>
        <taxon>Oxalobacteraceae</taxon>
        <taxon>Telluria group</taxon>
        <taxon>Zemynaea</taxon>
    </lineage>
</organism>
<dbReference type="OrthoDB" id="8758811at2"/>
<accession>A0A4Y9SWA3</accession>